<reference evidence="1 2" key="1">
    <citation type="journal article" date="2015" name="Genome Biol. Evol.">
        <title>Comparative Genomics of a Bacterivorous Green Alga Reveals Evolutionary Causalities and Consequences of Phago-Mixotrophic Mode of Nutrition.</title>
        <authorList>
            <person name="Burns J.A."/>
            <person name="Paasch A."/>
            <person name="Narechania A."/>
            <person name="Kim E."/>
        </authorList>
    </citation>
    <scope>NUCLEOTIDE SEQUENCE [LARGE SCALE GENOMIC DNA]</scope>
    <source>
        <strain evidence="1 2">PLY_AMNH</strain>
    </source>
</reference>
<dbReference type="EMBL" id="LGRX02030478">
    <property type="protein sequence ID" value="KAK3245628.1"/>
    <property type="molecule type" value="Genomic_DNA"/>
</dbReference>
<gene>
    <name evidence="1" type="ORF">CYMTET_44818</name>
</gene>
<proteinExistence type="predicted"/>
<accession>A0AAE0C0N0</accession>
<protein>
    <submittedName>
        <fullName evidence="1">Uncharacterized protein</fullName>
    </submittedName>
</protein>
<dbReference type="AlphaFoldDB" id="A0AAE0C0N0"/>
<name>A0AAE0C0N0_9CHLO</name>
<organism evidence="1 2">
    <name type="scientific">Cymbomonas tetramitiformis</name>
    <dbReference type="NCBI Taxonomy" id="36881"/>
    <lineage>
        <taxon>Eukaryota</taxon>
        <taxon>Viridiplantae</taxon>
        <taxon>Chlorophyta</taxon>
        <taxon>Pyramimonadophyceae</taxon>
        <taxon>Pyramimonadales</taxon>
        <taxon>Pyramimonadaceae</taxon>
        <taxon>Cymbomonas</taxon>
    </lineage>
</organism>
<sequence length="256" mass="28838">MTMAALQGSLFAKPKRAVATVSRISSNVRPCCRYKTISRSSTVGGLFSARSVLGGISISTKTRAIPVEINGEGEYVEKPEGFEQPSWYYEDEVDMTKDRVLAQVLYEVMRGVVPIEHLFKNLTTLKPGGFLTLVIAASQARQWQAAQNLYEYFLQHADTSSVQTTFWLHIAFRRMEDEQYAAAFETFCWLKDTGRAPSGAALELFGKVCRRCENPDEDSNYKVAHEWFEKSDVGRALWHIYMAKEGDAGTVYMDIA</sequence>
<dbReference type="Proteomes" id="UP001190700">
    <property type="component" value="Unassembled WGS sequence"/>
</dbReference>
<comment type="caution">
    <text evidence="1">The sequence shown here is derived from an EMBL/GenBank/DDBJ whole genome shotgun (WGS) entry which is preliminary data.</text>
</comment>
<keyword evidence="2" id="KW-1185">Reference proteome</keyword>
<evidence type="ECO:0000313" key="2">
    <source>
        <dbReference type="Proteomes" id="UP001190700"/>
    </source>
</evidence>
<evidence type="ECO:0000313" key="1">
    <source>
        <dbReference type="EMBL" id="KAK3245628.1"/>
    </source>
</evidence>